<dbReference type="RefSeq" id="WP_012447256.1">
    <property type="nucleotide sequence ID" value="NC_010718.1"/>
</dbReference>
<dbReference type="Pfam" id="PF09823">
    <property type="entry name" value="DUF2357"/>
    <property type="match status" value="1"/>
</dbReference>
<dbReference type="InterPro" id="IPR018633">
    <property type="entry name" value="DUF2357"/>
</dbReference>
<sequence length="847" mass="99985">MASLHSGSKLKELLVIETDRFTLSIKGLPVNKNNDGKLHNIKQKRSYVSVESFVDQSYQVKIFDPKSPSGLRPYYYEGMPPCFFEQTNYEVVLEVNDGNNDYKLTHDNPHLDNAVTPTGSSGQIYTGVINFHNDIGFSRFVLEENGVKIFSFEIEVFPSKLDYIEDFYQMLQEVNQEIYNLAFDFLRRTYFSAQITKEETPSEAEFYTIISAIFKEFYNSLERVKNQPHHKIVPSNKVVRPEKAKKNNKDTLKWLQKRPNIMQKSSHSGIAINNNNYIPRKILDTKKEFSYDTYENRFLKWILLVIDKKLKRFSEKLNNEQLEVKEEVQNEINKMRSKLRHFINYSFLQFAGRLTRLESSSLVMQMGQGYRDVYKYYLMMKKGLNLTSDFFDISIKDVALLYEYWCFLKLNSLLRNKYQLEYNDLISLDRSGIIVKLKKGRESQLTYRDPKTNEQFTVAYNRAFNNLPTVGQHPDNILSIKKSDSNVRYQYIFDAKYRLDTSIEYKQKFNQIGPPVDTINAMHRYRDAIVANNKHKEDYTRDIFGAFVLFPHNNEQKFAGLEGGKPSKFYDSISEISIGALPFLPSQAKLVKSFLDDLLLESSDTAFERSVIQQGTRNYFDKQQQISDVLIGPLRRAEQLELCLNNNMYYTYLDQVKNQLGLLRYIALYQSKRKFQNQQEQGIFYYGKIQEYYIIPRKEIKEVKAASQPNELAVKFIVDEWKKLDKPIKPQGYGPQGPQFTNWYLFREAETYPELHLTWEEMRLLKELRRIENQAQFKFPTEMIKSDERFELIEFPELIIERVDQERFKVITDYDEEIFKFQDLRGQARVILKNIIEIWKLGVSNKK</sequence>
<reference evidence="3 4" key="1">
    <citation type="submission" date="2008-04" db="EMBL/GenBank/DDBJ databases">
        <title>Complete sequence of chromosome of Natranaerobius thermophilus JW/NM-WN-LF.</title>
        <authorList>
            <consortium name="US DOE Joint Genome Institute"/>
            <person name="Copeland A."/>
            <person name="Lucas S."/>
            <person name="Lapidus A."/>
            <person name="Glavina del Rio T."/>
            <person name="Dalin E."/>
            <person name="Tice H."/>
            <person name="Bruce D."/>
            <person name="Goodwin L."/>
            <person name="Pitluck S."/>
            <person name="Chertkov O."/>
            <person name="Brettin T."/>
            <person name="Detter J.C."/>
            <person name="Han C."/>
            <person name="Kuske C.R."/>
            <person name="Schmutz J."/>
            <person name="Larimer F."/>
            <person name="Land M."/>
            <person name="Hauser L."/>
            <person name="Kyrpides N."/>
            <person name="Lykidis A."/>
            <person name="Mesbah N.M."/>
            <person name="Wiegel J."/>
        </authorList>
    </citation>
    <scope>NUCLEOTIDE SEQUENCE [LARGE SCALE GENOMIC DNA]</scope>
    <source>
        <strain evidence="4">ATCC BAA-1301 / DSM 18059 / JW/NM-WN-LF</strain>
    </source>
</reference>
<dbReference type="InterPro" id="IPR007505">
    <property type="entry name" value="PDDEXK_7"/>
</dbReference>
<dbReference type="EMBL" id="CP001034">
    <property type="protein sequence ID" value="ACB84376.1"/>
    <property type="molecule type" value="Genomic_DNA"/>
</dbReference>
<dbReference type="REBASE" id="18207">
    <property type="entry name" value="NthMcrB3P"/>
</dbReference>
<protein>
    <recommendedName>
        <fullName evidence="2">DUF2357 domain-containing protein</fullName>
    </recommendedName>
</protein>
<evidence type="ECO:0000256" key="1">
    <source>
        <dbReference type="SAM" id="Coils"/>
    </source>
</evidence>
<feature type="coiled-coil region" evidence="1">
    <location>
        <begin position="310"/>
        <end position="338"/>
    </location>
</feature>
<evidence type="ECO:0000313" key="4">
    <source>
        <dbReference type="Proteomes" id="UP000001683"/>
    </source>
</evidence>
<name>B2A7S4_NATTJ</name>
<evidence type="ECO:0000313" key="3">
    <source>
        <dbReference type="EMBL" id="ACB84376.1"/>
    </source>
</evidence>
<organism evidence="3 4">
    <name type="scientific">Natranaerobius thermophilus (strain ATCC BAA-1301 / DSM 18059 / JW/NM-WN-LF)</name>
    <dbReference type="NCBI Taxonomy" id="457570"/>
    <lineage>
        <taxon>Bacteria</taxon>
        <taxon>Bacillati</taxon>
        <taxon>Bacillota</taxon>
        <taxon>Clostridia</taxon>
        <taxon>Natranaerobiales</taxon>
        <taxon>Natranaerobiaceae</taxon>
        <taxon>Natranaerobius</taxon>
    </lineage>
</organism>
<feature type="domain" description="DUF2357" evidence="2">
    <location>
        <begin position="126"/>
        <end position="377"/>
    </location>
</feature>
<dbReference type="InParanoid" id="B2A7S4"/>
<dbReference type="KEGG" id="nth:Nther_0789"/>
<dbReference type="HOGENOM" id="CLU_018970_0_0_9"/>
<dbReference type="AlphaFoldDB" id="B2A7S4"/>
<dbReference type="Proteomes" id="UP000001683">
    <property type="component" value="Chromosome"/>
</dbReference>
<proteinExistence type="predicted"/>
<dbReference type="STRING" id="457570.Nther_0789"/>
<dbReference type="eggNOG" id="COG1700">
    <property type="taxonomic scope" value="Bacteria"/>
</dbReference>
<dbReference type="Pfam" id="PF04411">
    <property type="entry name" value="PDDEXK_7"/>
    <property type="match status" value="1"/>
</dbReference>
<evidence type="ECO:0000259" key="2">
    <source>
        <dbReference type="Pfam" id="PF09823"/>
    </source>
</evidence>
<keyword evidence="4" id="KW-1185">Reference proteome</keyword>
<accession>B2A7S4</accession>
<gene>
    <name evidence="3" type="ordered locus">Nther_0789</name>
</gene>
<reference evidence="3 4" key="2">
    <citation type="journal article" date="2011" name="J. Bacteriol.">
        <title>Complete genome sequence of the anaerobic, halophilic alkalithermophile Natranaerobius thermophilus JW/NM-WN-LF.</title>
        <authorList>
            <person name="Zhao B."/>
            <person name="Mesbah N.M."/>
            <person name="Dalin E."/>
            <person name="Goodwin L."/>
            <person name="Nolan M."/>
            <person name="Pitluck S."/>
            <person name="Chertkov O."/>
            <person name="Brettin T.S."/>
            <person name="Han J."/>
            <person name="Larimer F.W."/>
            <person name="Land M.L."/>
            <person name="Hauser L."/>
            <person name="Kyrpides N."/>
            <person name="Wiegel J."/>
        </authorList>
    </citation>
    <scope>NUCLEOTIDE SEQUENCE [LARGE SCALE GENOMIC DNA]</scope>
    <source>
        <strain evidence="4">ATCC BAA-1301 / DSM 18059 / JW/NM-WN-LF</strain>
    </source>
</reference>
<keyword evidence="1" id="KW-0175">Coiled coil</keyword>